<proteinExistence type="predicted"/>
<comment type="caution">
    <text evidence="1">The sequence shown here is derived from an EMBL/GenBank/DDBJ whole genome shotgun (WGS) entry which is preliminary data.</text>
</comment>
<protein>
    <submittedName>
        <fullName evidence="1">Uncharacterized protein</fullName>
    </submittedName>
</protein>
<organism evidence="1 2">
    <name type="scientific">Blautia wexlerae</name>
    <dbReference type="NCBI Taxonomy" id="418240"/>
    <lineage>
        <taxon>Bacteria</taxon>
        <taxon>Bacillati</taxon>
        <taxon>Bacillota</taxon>
        <taxon>Clostridia</taxon>
        <taxon>Lachnospirales</taxon>
        <taxon>Lachnospiraceae</taxon>
        <taxon>Blautia</taxon>
    </lineage>
</organism>
<dbReference type="AlphaFoldDB" id="A0A6L8SZY7"/>
<gene>
    <name evidence="1" type="ORF">GT728_00545</name>
</gene>
<evidence type="ECO:0000313" key="1">
    <source>
        <dbReference type="EMBL" id="MZL31721.1"/>
    </source>
</evidence>
<sequence length="105" mass="12199">MNIKLKEISRDDLKVGDTVGIARTVNCGWLSTFRHRKIIPVKITRITPKRTKIETDIYEEHGKGEKFYEYDENARKENELLAEAIGKVLMNKMVFQMPEDSEVEA</sequence>
<name>A0A6L8SZY7_9FIRM</name>
<dbReference type="EMBL" id="WWVQ01000001">
    <property type="protein sequence ID" value="MZL31721.1"/>
    <property type="molecule type" value="Genomic_DNA"/>
</dbReference>
<reference evidence="1 2" key="1">
    <citation type="journal article" date="2019" name="Nat. Med.">
        <title>A library of human gut bacterial isolates paired with longitudinal multiomics data enables mechanistic microbiome research.</title>
        <authorList>
            <person name="Poyet M."/>
            <person name="Groussin M."/>
            <person name="Gibbons S.M."/>
            <person name="Avila-Pacheco J."/>
            <person name="Jiang X."/>
            <person name="Kearney S.M."/>
            <person name="Perrotta A.R."/>
            <person name="Berdy B."/>
            <person name="Zhao S."/>
            <person name="Lieberman T.D."/>
            <person name="Swanson P.K."/>
            <person name="Smith M."/>
            <person name="Roesemann S."/>
            <person name="Alexander J.E."/>
            <person name="Rich S.A."/>
            <person name="Livny J."/>
            <person name="Vlamakis H."/>
            <person name="Clish C."/>
            <person name="Bullock K."/>
            <person name="Deik A."/>
            <person name="Scott J."/>
            <person name="Pierce K.A."/>
            <person name="Xavier R.J."/>
            <person name="Alm E.J."/>
        </authorList>
    </citation>
    <scope>NUCLEOTIDE SEQUENCE [LARGE SCALE GENOMIC DNA]</scope>
    <source>
        <strain evidence="1 2">BIOML-A1</strain>
    </source>
</reference>
<accession>A0A6L8SZY7</accession>
<dbReference type="Proteomes" id="UP000477285">
    <property type="component" value="Unassembled WGS sequence"/>
</dbReference>
<evidence type="ECO:0000313" key="2">
    <source>
        <dbReference type="Proteomes" id="UP000477285"/>
    </source>
</evidence>
<dbReference type="RefSeq" id="WP_161233206.1">
    <property type="nucleotide sequence ID" value="NZ_JBBNFY010000001.1"/>
</dbReference>